<organism evidence="1 2">
    <name type="scientific">Riccia fluitans</name>
    <dbReference type="NCBI Taxonomy" id="41844"/>
    <lineage>
        <taxon>Eukaryota</taxon>
        <taxon>Viridiplantae</taxon>
        <taxon>Streptophyta</taxon>
        <taxon>Embryophyta</taxon>
        <taxon>Marchantiophyta</taxon>
        <taxon>Marchantiopsida</taxon>
        <taxon>Marchantiidae</taxon>
        <taxon>Marchantiales</taxon>
        <taxon>Ricciaceae</taxon>
        <taxon>Riccia</taxon>
    </lineage>
</organism>
<dbReference type="AlphaFoldDB" id="A0ABD1ZH77"/>
<evidence type="ECO:0000313" key="2">
    <source>
        <dbReference type="Proteomes" id="UP001605036"/>
    </source>
</evidence>
<proteinExistence type="predicted"/>
<dbReference type="EMBL" id="JBHFFA010000001">
    <property type="protein sequence ID" value="KAL2650733.1"/>
    <property type="molecule type" value="Genomic_DNA"/>
</dbReference>
<evidence type="ECO:0000313" key="1">
    <source>
        <dbReference type="EMBL" id="KAL2650733.1"/>
    </source>
</evidence>
<keyword evidence="2" id="KW-1185">Reference proteome</keyword>
<reference evidence="1 2" key="1">
    <citation type="submission" date="2024-09" db="EMBL/GenBank/DDBJ databases">
        <title>Chromosome-scale assembly of Riccia fluitans.</title>
        <authorList>
            <person name="Paukszto L."/>
            <person name="Sawicki J."/>
            <person name="Karawczyk K."/>
            <person name="Piernik-Szablinska J."/>
            <person name="Szczecinska M."/>
            <person name="Mazdziarz M."/>
        </authorList>
    </citation>
    <scope>NUCLEOTIDE SEQUENCE [LARGE SCALE GENOMIC DNA]</scope>
    <source>
        <strain evidence="1">Rf_01</strain>
        <tissue evidence="1">Aerial parts of the thallus</tissue>
    </source>
</reference>
<evidence type="ECO:0008006" key="3">
    <source>
        <dbReference type="Google" id="ProtNLM"/>
    </source>
</evidence>
<gene>
    <name evidence="1" type="ORF">R1flu_018861</name>
</gene>
<accession>A0ABD1ZH77</accession>
<comment type="caution">
    <text evidence="1">The sequence shown here is derived from an EMBL/GenBank/DDBJ whole genome shotgun (WGS) entry which is preliminary data.</text>
</comment>
<protein>
    <recommendedName>
        <fullName evidence="3">RNA polymerase II second largest subunit</fullName>
    </recommendedName>
</protein>
<dbReference type="Proteomes" id="UP001605036">
    <property type="component" value="Unassembled WGS sequence"/>
</dbReference>
<sequence>MIDSGIQPENLKINFSISVLCRVVYDCILEAHKQVASMKVMIRKDTNEEALVEDDSIADGDWEDGSVQQIMEHVLGERMEVPGIHEI</sequence>
<name>A0ABD1ZH77_9MARC</name>